<dbReference type="Proteomes" id="UP000030853">
    <property type="component" value="Unassembled WGS sequence"/>
</dbReference>
<sequence>MDNKGNLNVSHLAWCGLIALHTARSDGMLNSPAQYNLFLTRWLATAEKQRRFPREMASDISWLLREGRTKGLSADLPGKLDYLWRAGNGNLQAQNDLFRLQHALHALKLTGWIYMVLAGSEWCGRRQLRLSPSVSGIYLCRSALDTGFDEHGQQRIPLPARITGELPALDALLNRSGWRRVAAAGEDELLHHLLADGFVRA</sequence>
<dbReference type="AlphaFoldDB" id="A0A0B1R9I7"/>
<name>A0A0B1R9I7_9GAMM</name>
<dbReference type="Pfam" id="PF11140">
    <property type="entry name" value="DUF2913"/>
    <property type="match status" value="1"/>
</dbReference>
<protein>
    <recommendedName>
        <fullName evidence="3">DUF2913 domain-containing protein</fullName>
    </recommendedName>
</protein>
<gene>
    <name evidence="1" type="ORF">QU24_04450</name>
</gene>
<comment type="caution">
    <text evidence="1">The sequence shown here is derived from an EMBL/GenBank/DDBJ whole genome shotgun (WGS) entry which is preliminary data.</text>
</comment>
<proteinExistence type="predicted"/>
<dbReference type="RefSeq" id="WP_039328729.1">
    <property type="nucleotide sequence ID" value="NZ_JTJJ01000018.1"/>
</dbReference>
<organism evidence="1 2">
    <name type="scientific">Pantoea rodasii</name>
    <dbReference type="NCBI Taxonomy" id="1076549"/>
    <lineage>
        <taxon>Bacteria</taxon>
        <taxon>Pseudomonadati</taxon>
        <taxon>Pseudomonadota</taxon>
        <taxon>Gammaproteobacteria</taxon>
        <taxon>Enterobacterales</taxon>
        <taxon>Erwiniaceae</taxon>
        <taxon>Pantoea</taxon>
    </lineage>
</organism>
<accession>A0A0B1R9I7</accession>
<dbReference type="EMBL" id="JTJJ01000018">
    <property type="protein sequence ID" value="KHJ69294.1"/>
    <property type="molecule type" value="Genomic_DNA"/>
</dbReference>
<evidence type="ECO:0000313" key="2">
    <source>
        <dbReference type="Proteomes" id="UP000030853"/>
    </source>
</evidence>
<reference evidence="1 2" key="1">
    <citation type="submission" date="2014-11" db="EMBL/GenBank/DDBJ databases">
        <title>Genome sequencing of Pantoea rodasii ND03.</title>
        <authorList>
            <person name="Muhamad Yunos N.Y."/>
            <person name="Chan K.-G."/>
        </authorList>
    </citation>
    <scope>NUCLEOTIDE SEQUENCE [LARGE SCALE GENOMIC DNA]</scope>
    <source>
        <strain evidence="1 2">ND03</strain>
    </source>
</reference>
<dbReference type="InterPro" id="IPR021316">
    <property type="entry name" value="DUF2913"/>
</dbReference>
<evidence type="ECO:0008006" key="3">
    <source>
        <dbReference type="Google" id="ProtNLM"/>
    </source>
</evidence>
<evidence type="ECO:0000313" key="1">
    <source>
        <dbReference type="EMBL" id="KHJ69294.1"/>
    </source>
</evidence>